<dbReference type="Proteomes" id="UP000294413">
    <property type="component" value="Chromosome 1"/>
</dbReference>
<evidence type="ECO:0000256" key="8">
    <source>
        <dbReference type="PROSITE-ProRule" id="PRU01026"/>
    </source>
</evidence>
<keyword evidence="2 7" id="KW-0698">rRNA processing</keyword>
<dbReference type="InterPro" id="IPR020596">
    <property type="entry name" value="rRNA_Ade_Mease_Trfase_CS"/>
</dbReference>
<comment type="catalytic activity">
    <reaction evidence="7">
        <text>adenosine(1518)/adenosine(1519) in 16S rRNA + 4 S-adenosyl-L-methionine = N(6)-dimethyladenosine(1518)/N(6)-dimethyladenosine(1519) in 16S rRNA + 4 S-adenosyl-L-homocysteine + 4 H(+)</text>
        <dbReference type="Rhea" id="RHEA:19609"/>
        <dbReference type="Rhea" id="RHEA-COMP:10232"/>
        <dbReference type="Rhea" id="RHEA-COMP:10233"/>
        <dbReference type="ChEBI" id="CHEBI:15378"/>
        <dbReference type="ChEBI" id="CHEBI:57856"/>
        <dbReference type="ChEBI" id="CHEBI:59789"/>
        <dbReference type="ChEBI" id="CHEBI:74411"/>
        <dbReference type="ChEBI" id="CHEBI:74493"/>
        <dbReference type="EC" id="2.1.1.182"/>
    </reaction>
</comment>
<evidence type="ECO:0000256" key="6">
    <source>
        <dbReference type="ARBA" id="ARBA00022884"/>
    </source>
</evidence>
<comment type="subcellular location">
    <subcellularLocation>
        <location evidence="7">Cytoplasm</location>
    </subcellularLocation>
</comment>
<dbReference type="Gene3D" id="1.10.8.100">
    <property type="entry name" value="Ribosomal RNA adenine dimethylase-like, domain 2"/>
    <property type="match status" value="1"/>
</dbReference>
<dbReference type="RefSeq" id="WP_232036867.1">
    <property type="nucleotide sequence ID" value="NZ_LR217722.1"/>
</dbReference>
<evidence type="ECO:0000256" key="2">
    <source>
        <dbReference type="ARBA" id="ARBA00022552"/>
    </source>
</evidence>
<evidence type="ECO:0000256" key="1">
    <source>
        <dbReference type="ARBA" id="ARBA00022490"/>
    </source>
</evidence>
<evidence type="ECO:0000259" key="10">
    <source>
        <dbReference type="SMART" id="SM00650"/>
    </source>
</evidence>
<dbReference type="PANTHER" id="PTHR11727">
    <property type="entry name" value="DIMETHYLADENOSINE TRANSFERASE"/>
    <property type="match status" value="1"/>
</dbReference>
<protein>
    <recommendedName>
        <fullName evidence="7">Ribosomal RNA small subunit methyltransferase A</fullName>
        <ecNumber evidence="7">2.1.1.182</ecNumber>
    </recommendedName>
    <alternativeName>
        <fullName evidence="7">16S rRNA (adenine(1518)-N(6)/adenine(1519)-N(6))-dimethyltransferase</fullName>
    </alternativeName>
    <alternativeName>
        <fullName evidence="7">16S rRNA dimethyladenosine transferase</fullName>
    </alternativeName>
    <alternativeName>
        <fullName evidence="7">16S rRNA dimethylase</fullName>
    </alternativeName>
    <alternativeName>
        <fullName evidence="7">S-adenosylmethionine-6-N', N'-adenosyl(rRNA) dimethyltransferase</fullName>
    </alternativeName>
</protein>
<dbReference type="Gene3D" id="3.40.50.150">
    <property type="entry name" value="Vaccinia Virus protein VP39"/>
    <property type="match status" value="1"/>
</dbReference>
<dbReference type="SMART" id="SM00650">
    <property type="entry name" value="rADc"/>
    <property type="match status" value="1"/>
</dbReference>
<dbReference type="Pfam" id="PF00398">
    <property type="entry name" value="RrnaAD"/>
    <property type="match status" value="1"/>
</dbReference>
<dbReference type="SUPFAM" id="SSF53335">
    <property type="entry name" value="S-adenosyl-L-methionine-dependent methyltransferases"/>
    <property type="match status" value="1"/>
</dbReference>
<dbReference type="PROSITE" id="PS01131">
    <property type="entry name" value="RRNA_A_DIMETH"/>
    <property type="match status" value="1"/>
</dbReference>
<dbReference type="GO" id="GO:0005829">
    <property type="term" value="C:cytosol"/>
    <property type="evidence" value="ECO:0007669"/>
    <property type="project" value="TreeGrafter"/>
</dbReference>
<keyword evidence="5 7" id="KW-0949">S-adenosyl-L-methionine</keyword>
<keyword evidence="9" id="KW-0472">Membrane</keyword>
<feature type="binding site" evidence="7 8">
    <location>
        <position position="90"/>
    </location>
    <ligand>
        <name>S-adenosyl-L-methionine</name>
        <dbReference type="ChEBI" id="CHEBI:59789"/>
    </ligand>
</feature>
<evidence type="ECO:0000313" key="12">
    <source>
        <dbReference type="Proteomes" id="UP000294413"/>
    </source>
</evidence>
<evidence type="ECO:0000256" key="7">
    <source>
        <dbReference type="HAMAP-Rule" id="MF_00607"/>
    </source>
</evidence>
<keyword evidence="9" id="KW-1133">Transmembrane helix</keyword>
<feature type="binding site" evidence="7 8">
    <location>
        <position position="18"/>
    </location>
    <ligand>
        <name>S-adenosyl-L-methionine</name>
        <dbReference type="ChEBI" id="CHEBI:59789"/>
    </ligand>
</feature>
<keyword evidence="6 7" id="KW-0694">RNA-binding</keyword>
<sequence>MNRFMYKKHIPVKRFGQNFLKNEIIIKKIVQSMNLNSFDNVIEIGPGLGALTFPICEIVDKITVLEIDENIIFFLLCHQYNKKMNIILTDVMKFDFRYFFSLKKDVLYRLVGNLPYNISVCFFLKMILYNVHIYDMHFMFQKEVAYRLLANPGSKEYGKLSVIAQFFYRITLITPVDKFNFFPKPKINSVFLRFIPYNKKYDDYSIKQNFFALELITRAAFQHRRKLLKSNLSNMFSEKLLLKLDIHSFFRAENVSVYQYSLLVRNFLESHI</sequence>
<evidence type="ECO:0000313" key="11">
    <source>
        <dbReference type="EMBL" id="VFP84859.1"/>
    </source>
</evidence>
<gene>
    <name evidence="7 11" type="primary">rsmA</name>
    <name evidence="7" type="synonym">ksgA</name>
    <name evidence="11" type="ORF">BUCISPPA3004_096</name>
</gene>
<keyword evidence="3 7" id="KW-0489">Methyltransferase</keyword>
<dbReference type="InterPro" id="IPR011530">
    <property type="entry name" value="rRNA_adenine_dimethylase"/>
</dbReference>
<dbReference type="InterPro" id="IPR023165">
    <property type="entry name" value="rRNA_Ade_diMease-like_C"/>
</dbReference>
<organism evidence="11 12">
    <name type="scientific">Buchnera aphidicola</name>
    <name type="common">Cinara splendens</name>
    <dbReference type="NCBI Taxonomy" id="2518979"/>
    <lineage>
        <taxon>Bacteria</taxon>
        <taxon>Pseudomonadati</taxon>
        <taxon>Pseudomonadota</taxon>
        <taxon>Gammaproteobacteria</taxon>
        <taxon>Enterobacterales</taxon>
        <taxon>Erwiniaceae</taxon>
        <taxon>Buchnera</taxon>
    </lineage>
</organism>
<dbReference type="PANTHER" id="PTHR11727:SF7">
    <property type="entry name" value="DIMETHYLADENOSINE TRANSFERASE-RELATED"/>
    <property type="match status" value="1"/>
</dbReference>
<comment type="similarity">
    <text evidence="7">Belongs to the class I-like SAM-binding methyltransferase superfamily. rRNA adenine N(6)-methyltransferase family. RsmA subfamily.</text>
</comment>
<dbReference type="NCBIfam" id="TIGR00755">
    <property type="entry name" value="ksgA"/>
    <property type="match status" value="1"/>
</dbReference>
<keyword evidence="9" id="KW-0812">Transmembrane</keyword>
<evidence type="ECO:0000256" key="3">
    <source>
        <dbReference type="ARBA" id="ARBA00022603"/>
    </source>
</evidence>
<feature type="binding site" evidence="7 8">
    <location>
        <position position="66"/>
    </location>
    <ligand>
        <name>S-adenosyl-L-methionine</name>
        <dbReference type="ChEBI" id="CHEBI:59789"/>
    </ligand>
</feature>
<keyword evidence="1 7" id="KW-0963">Cytoplasm</keyword>
<accession>A0A451DDY4</accession>
<feature type="transmembrane region" description="Helical" evidence="9">
    <location>
        <begin position="106"/>
        <end position="129"/>
    </location>
</feature>
<dbReference type="EMBL" id="LR217722">
    <property type="protein sequence ID" value="VFP84859.1"/>
    <property type="molecule type" value="Genomic_DNA"/>
</dbReference>
<dbReference type="GO" id="GO:0003723">
    <property type="term" value="F:RNA binding"/>
    <property type="evidence" value="ECO:0007669"/>
    <property type="project" value="UniProtKB-UniRule"/>
</dbReference>
<feature type="binding site" evidence="7 8">
    <location>
        <position position="45"/>
    </location>
    <ligand>
        <name>S-adenosyl-L-methionine</name>
        <dbReference type="ChEBI" id="CHEBI:59789"/>
    </ligand>
</feature>
<dbReference type="InterPro" id="IPR029063">
    <property type="entry name" value="SAM-dependent_MTases_sf"/>
</dbReference>
<dbReference type="InterPro" id="IPR020598">
    <property type="entry name" value="rRNA_Ade_methylase_Trfase_N"/>
</dbReference>
<dbReference type="AlphaFoldDB" id="A0A451DDY4"/>
<evidence type="ECO:0000256" key="4">
    <source>
        <dbReference type="ARBA" id="ARBA00022679"/>
    </source>
</evidence>
<reference evidence="11 12" key="1">
    <citation type="submission" date="2019-02" db="EMBL/GenBank/DDBJ databases">
        <authorList>
            <person name="Manzano-Marin A."/>
            <person name="Manzano-Marin A."/>
        </authorList>
    </citation>
    <scope>NUCLEOTIDE SEQUENCE [LARGE SCALE GENOMIC DNA]</scope>
    <source>
        <strain evidence="11 12">BuCisplendens</strain>
    </source>
</reference>
<dbReference type="HAMAP" id="MF_00607">
    <property type="entry name" value="16SrRNA_methyltr_A"/>
    <property type="match status" value="1"/>
</dbReference>
<feature type="binding site" evidence="7 8">
    <location>
        <position position="20"/>
    </location>
    <ligand>
        <name>S-adenosyl-L-methionine</name>
        <dbReference type="ChEBI" id="CHEBI:59789"/>
    </ligand>
</feature>
<comment type="function">
    <text evidence="7">Specifically dimethylates two adjacent adenosines (A1518 and A1519) in the loop of a conserved hairpin near the 3'-end of 16S rRNA in the 30S particle. May play a critical role in biogenesis of 30S subunits.</text>
</comment>
<dbReference type="PROSITE" id="PS51689">
    <property type="entry name" value="SAM_RNA_A_N6_MT"/>
    <property type="match status" value="1"/>
</dbReference>
<name>A0A451DDY4_9GAMM</name>
<evidence type="ECO:0000256" key="9">
    <source>
        <dbReference type="SAM" id="Phobius"/>
    </source>
</evidence>
<dbReference type="GO" id="GO:0052908">
    <property type="term" value="F:16S rRNA (adenine(1518)-N(6)/adenine(1519)-N(6))-dimethyltransferase activity"/>
    <property type="evidence" value="ECO:0007669"/>
    <property type="project" value="UniProtKB-EC"/>
</dbReference>
<feature type="binding site" evidence="7 8">
    <location>
        <position position="113"/>
    </location>
    <ligand>
        <name>S-adenosyl-L-methionine</name>
        <dbReference type="ChEBI" id="CHEBI:59789"/>
    </ligand>
</feature>
<proteinExistence type="inferred from homology"/>
<keyword evidence="4 7" id="KW-0808">Transferase</keyword>
<feature type="domain" description="Ribosomal RNA adenine methylase transferase N-terminal" evidence="10">
    <location>
        <begin position="25"/>
        <end position="198"/>
    </location>
</feature>
<dbReference type="EC" id="2.1.1.182" evidence="7"/>
<dbReference type="InterPro" id="IPR001737">
    <property type="entry name" value="KsgA/Erm"/>
</dbReference>
<evidence type="ECO:0000256" key="5">
    <source>
        <dbReference type="ARBA" id="ARBA00022691"/>
    </source>
</evidence>